<keyword evidence="1" id="KW-0812">Transmembrane</keyword>
<dbReference type="PANTHER" id="PTHR47197">
    <property type="entry name" value="PROTEIN NIRF"/>
    <property type="match status" value="1"/>
</dbReference>
<protein>
    <submittedName>
        <fullName evidence="2">Uncharacterized protein</fullName>
    </submittedName>
</protein>
<dbReference type="EMBL" id="JZWS01000062">
    <property type="protein sequence ID" value="KJR78692.1"/>
    <property type="molecule type" value="Genomic_DNA"/>
</dbReference>
<dbReference type="Gene3D" id="2.130.10.10">
    <property type="entry name" value="YVTN repeat-like/Quinoprotein amine dehydrogenase"/>
    <property type="match status" value="1"/>
</dbReference>
<evidence type="ECO:0000313" key="2">
    <source>
        <dbReference type="EMBL" id="KJR78692.1"/>
    </source>
</evidence>
<dbReference type="PANTHER" id="PTHR47197:SF3">
    <property type="entry name" value="DIHYDRO-HEME D1 DEHYDROGENASE"/>
    <property type="match status" value="1"/>
</dbReference>
<dbReference type="AlphaFoldDB" id="A0A0F2LMD8"/>
<organism evidence="2">
    <name type="scientific">Candidatus Aramenus sulfurataquae</name>
    <dbReference type="NCBI Taxonomy" id="1326980"/>
    <lineage>
        <taxon>Archaea</taxon>
        <taxon>Thermoproteota</taxon>
        <taxon>Thermoprotei</taxon>
        <taxon>Sulfolobales</taxon>
        <taxon>Sulfolobaceae</taxon>
        <taxon>Candidatus Aramenus</taxon>
    </lineage>
</organism>
<proteinExistence type="predicted"/>
<dbReference type="InterPro" id="IPR011048">
    <property type="entry name" value="Haem_d1_sf"/>
</dbReference>
<sequence length="320" mass="34702">MLLEVMNLFAFLLALSIVPQVIHVGLGPVSITSYNNELFVVNYNSSTVTVVQNDQPVTNISVGKGPTIATASKSYVYVANFLSSQVSVIDPSTLKVISNITLPSPYALLYVPQYGEVFATETFSDQVAVIKGTTVVKDISVGGQPTYLAYDPGNSLVYVLVQFPSPQVLAISPANYSVVYSVPLDYLPTTMAYGGGEIYVTSVNSGYLMTIQGDHVSYQKVAVGIFGVAYYNGYLYLTDVENNSVLVYKDGSFVSSIPMGNKPSFIYPFNGKVYVTISGEDYVYFFNAYSPPVNLELPAFIVGVILVVVAVAYVSVRRRL</sequence>
<dbReference type="InterPro" id="IPR011964">
    <property type="entry name" value="YVTN_b-propeller_repeat"/>
</dbReference>
<evidence type="ECO:0000256" key="1">
    <source>
        <dbReference type="SAM" id="Phobius"/>
    </source>
</evidence>
<keyword evidence="1" id="KW-1133">Transmembrane helix</keyword>
<reference evidence="2" key="1">
    <citation type="submission" date="2015-03" db="EMBL/GenBank/DDBJ databases">
        <title>Metagenome Sequencing of an Archaeal-Dominated Microbial Community from a Hot Spring at the Los Azufres Geothermal Field, Mexico.</title>
        <authorList>
            <person name="Servin-Garciduenas L.E."/>
            <person name="Martinez-Romero E."/>
        </authorList>
    </citation>
    <scope>NUCLEOTIDE SEQUENCE [LARGE SCALE GENOMIC DNA]</scope>
    <source>
        <strain evidence="2">AZ1-454</strain>
    </source>
</reference>
<feature type="transmembrane region" description="Helical" evidence="1">
    <location>
        <begin position="297"/>
        <end position="316"/>
    </location>
</feature>
<dbReference type="NCBIfam" id="TIGR02276">
    <property type="entry name" value="beta_rpt_yvtn"/>
    <property type="match status" value="1"/>
</dbReference>
<accession>A0A0F2LMD8</accession>
<dbReference type="SUPFAM" id="SSF51004">
    <property type="entry name" value="C-terminal (heme d1) domain of cytochrome cd1-nitrite reductase"/>
    <property type="match status" value="1"/>
</dbReference>
<gene>
    <name evidence="2" type="ORF">TQ35_05895</name>
</gene>
<comment type="caution">
    <text evidence="2">The sequence shown here is derived from an EMBL/GenBank/DDBJ whole genome shotgun (WGS) entry which is preliminary data.</text>
</comment>
<dbReference type="InterPro" id="IPR051200">
    <property type="entry name" value="Host-pathogen_enzymatic-act"/>
</dbReference>
<keyword evidence="1" id="KW-0472">Membrane</keyword>
<dbReference type="InterPro" id="IPR015943">
    <property type="entry name" value="WD40/YVTN_repeat-like_dom_sf"/>
</dbReference>
<name>A0A0F2LMD8_9CREN</name>